<evidence type="ECO:0000313" key="2">
    <source>
        <dbReference type="EMBL" id="SEP20937.1"/>
    </source>
</evidence>
<dbReference type="Proteomes" id="UP000198847">
    <property type="component" value="Unassembled WGS sequence"/>
</dbReference>
<feature type="coiled-coil region" evidence="1">
    <location>
        <begin position="1"/>
        <end position="28"/>
    </location>
</feature>
<dbReference type="EMBL" id="FODY01000013">
    <property type="protein sequence ID" value="SEP20937.1"/>
    <property type="molecule type" value="Genomic_DNA"/>
</dbReference>
<protein>
    <submittedName>
        <fullName evidence="2">Uncharacterized protein</fullName>
    </submittedName>
</protein>
<accession>A0A1H8W092</accession>
<dbReference type="RefSeq" id="WP_281246127.1">
    <property type="nucleotide sequence ID" value="NZ_FODY01000013.1"/>
</dbReference>
<reference evidence="2 3" key="1">
    <citation type="submission" date="2016-10" db="EMBL/GenBank/DDBJ databases">
        <authorList>
            <person name="de Groot N.N."/>
        </authorList>
    </citation>
    <scope>NUCLEOTIDE SEQUENCE [LARGE SCALE GENOMIC DNA]</scope>
    <source>
        <strain evidence="2 3">DSM 13305</strain>
    </source>
</reference>
<evidence type="ECO:0000313" key="3">
    <source>
        <dbReference type="Proteomes" id="UP000198847"/>
    </source>
</evidence>
<dbReference type="AlphaFoldDB" id="A0A1H8W092"/>
<organism evidence="2 3">
    <name type="scientific">Propionispora vibrioides</name>
    <dbReference type="NCBI Taxonomy" id="112903"/>
    <lineage>
        <taxon>Bacteria</taxon>
        <taxon>Bacillati</taxon>
        <taxon>Bacillota</taxon>
        <taxon>Negativicutes</taxon>
        <taxon>Selenomonadales</taxon>
        <taxon>Sporomusaceae</taxon>
        <taxon>Propionispora</taxon>
    </lineage>
</organism>
<evidence type="ECO:0000256" key="1">
    <source>
        <dbReference type="SAM" id="Coils"/>
    </source>
</evidence>
<proteinExistence type="predicted"/>
<sequence>MEKDDSEIELTEEELMKLLKNLPQILEELIAEHGKQAEAGE</sequence>
<gene>
    <name evidence="2" type="ORF">SAMN04490178_11374</name>
</gene>
<keyword evidence="3" id="KW-1185">Reference proteome</keyword>
<name>A0A1H8W092_9FIRM</name>
<keyword evidence="1" id="KW-0175">Coiled coil</keyword>